<keyword evidence="5" id="KW-0027">Amidation</keyword>
<feature type="signal peptide" evidence="6">
    <location>
        <begin position="1"/>
        <end position="24"/>
    </location>
</feature>
<reference evidence="8" key="1">
    <citation type="submission" date="2021-06" db="EMBL/GenBank/DDBJ databases">
        <authorList>
            <consortium name="Wellcome Sanger Institute Data Sharing"/>
        </authorList>
    </citation>
    <scope>NUCLEOTIDE SEQUENCE [LARGE SCALE GENOMIC DNA]</scope>
</reference>
<comment type="subcellular location">
    <subcellularLocation>
        <location evidence="1">Secreted</location>
    </subcellularLocation>
</comment>
<dbReference type="Gene3D" id="6.10.250.1920">
    <property type="match status" value="1"/>
</dbReference>
<reference evidence="8" key="2">
    <citation type="submission" date="2025-08" db="UniProtKB">
        <authorList>
            <consortium name="Ensembl"/>
        </authorList>
    </citation>
    <scope>IDENTIFICATION</scope>
</reference>
<comment type="similarity">
    <text evidence="2">Belongs to the sauvagine/corticotropin-releasing factor/urotensin I family.</text>
</comment>
<dbReference type="Pfam" id="PF00473">
    <property type="entry name" value="CRF"/>
    <property type="match status" value="1"/>
</dbReference>
<dbReference type="PROSITE" id="PS00511">
    <property type="entry name" value="CRF"/>
    <property type="match status" value="1"/>
</dbReference>
<keyword evidence="6" id="KW-0732">Signal</keyword>
<dbReference type="RefSeq" id="XP_028654940.1">
    <property type="nucleotide sequence ID" value="XM_028799107.2"/>
</dbReference>
<dbReference type="InterPro" id="IPR018446">
    <property type="entry name" value="Corticotropin-releasing_fac_CS"/>
</dbReference>
<dbReference type="SMART" id="SM00039">
    <property type="entry name" value="CRF"/>
    <property type="match status" value="1"/>
</dbReference>
<dbReference type="GO" id="GO:0005179">
    <property type="term" value="F:hormone activity"/>
    <property type="evidence" value="ECO:0007669"/>
    <property type="project" value="UniProtKB-KW"/>
</dbReference>
<dbReference type="GO" id="GO:0005576">
    <property type="term" value="C:extracellular region"/>
    <property type="evidence" value="ECO:0007669"/>
    <property type="project" value="UniProtKB-SubCell"/>
</dbReference>
<dbReference type="GeneID" id="114649648"/>
<evidence type="ECO:0000259" key="7">
    <source>
        <dbReference type="SMART" id="SM00039"/>
    </source>
</evidence>
<dbReference type="AlphaFoldDB" id="A0A8C4RXD9"/>
<dbReference type="InterPro" id="IPR000187">
    <property type="entry name" value="CRF"/>
</dbReference>
<dbReference type="Proteomes" id="UP000694620">
    <property type="component" value="Chromosome 3"/>
</dbReference>
<dbReference type="InterPro" id="IPR003620">
    <property type="entry name" value="Urocortin_CRF"/>
</dbReference>
<proteinExistence type="inferred from homology"/>
<keyword evidence="9" id="KW-1185">Reference proteome</keyword>
<sequence length="169" mass="19394">MKTASMVLLLLNVLLIPHIPPSVCRPTGMSIFDRNDFKSQLDQVLLKAGDNSISYLMGERLLRYLQRNPRLQKNISLLPLDHWQLGKSLSSRSTSQYINSLPSLEEEEPLPEDINVLDDIVELSKRAEDPPISIDLTFHLLRNMIEMARIQSQKEQAELNRKYLDEVGK</sequence>
<gene>
    <name evidence="8" type="primary">uts1</name>
</gene>
<evidence type="ECO:0000256" key="5">
    <source>
        <dbReference type="ARBA" id="ARBA00022815"/>
    </source>
</evidence>
<feature type="domain" description="Corticotropin-releasing factor" evidence="7">
    <location>
        <begin position="128"/>
        <end position="167"/>
    </location>
</feature>
<evidence type="ECO:0000256" key="2">
    <source>
        <dbReference type="ARBA" id="ARBA00009287"/>
    </source>
</evidence>
<keyword evidence="3" id="KW-0964">Secreted</keyword>
<dbReference type="PRINTS" id="PR01612">
    <property type="entry name" value="CRFFAMILY"/>
</dbReference>
<name>A0A8C4RXD9_ERPCA</name>
<feature type="chain" id="PRO_5034342505" evidence="6">
    <location>
        <begin position="25"/>
        <end position="169"/>
    </location>
</feature>
<evidence type="ECO:0000313" key="9">
    <source>
        <dbReference type="Proteomes" id="UP000694620"/>
    </source>
</evidence>
<dbReference type="Ensembl" id="ENSECRT00000009259.1">
    <property type="protein sequence ID" value="ENSECRP00000009111.1"/>
    <property type="gene ID" value="ENSECRG00000006115.1"/>
</dbReference>
<evidence type="ECO:0000256" key="6">
    <source>
        <dbReference type="SAM" id="SignalP"/>
    </source>
</evidence>
<dbReference type="OrthoDB" id="9837731at2759"/>
<organism evidence="8 9">
    <name type="scientific">Erpetoichthys calabaricus</name>
    <name type="common">Rope fish</name>
    <name type="synonym">Calamoichthys calabaricus</name>
    <dbReference type="NCBI Taxonomy" id="27687"/>
    <lineage>
        <taxon>Eukaryota</taxon>
        <taxon>Metazoa</taxon>
        <taxon>Chordata</taxon>
        <taxon>Craniata</taxon>
        <taxon>Vertebrata</taxon>
        <taxon>Euteleostomi</taxon>
        <taxon>Actinopterygii</taxon>
        <taxon>Polypteriformes</taxon>
        <taxon>Polypteridae</taxon>
        <taxon>Erpetoichthys</taxon>
    </lineage>
</organism>
<dbReference type="PANTHER" id="PTHR15035">
    <property type="entry name" value="CORTICOLIBERIN/UROCORTIN"/>
    <property type="match status" value="1"/>
</dbReference>
<evidence type="ECO:0000313" key="8">
    <source>
        <dbReference type="Ensembl" id="ENSECRP00000009111.1"/>
    </source>
</evidence>
<dbReference type="PANTHER" id="PTHR15035:SF11">
    <property type="entry name" value="UROCORTIN"/>
    <property type="match status" value="1"/>
</dbReference>
<dbReference type="GeneTree" id="ENSGT00940000154473"/>
<accession>A0A8C4RXD9</accession>
<evidence type="ECO:0000256" key="4">
    <source>
        <dbReference type="ARBA" id="ARBA00022702"/>
    </source>
</evidence>
<protein>
    <submittedName>
        <fullName evidence="8">Urotensin 1</fullName>
    </submittedName>
</protein>
<evidence type="ECO:0000256" key="3">
    <source>
        <dbReference type="ARBA" id="ARBA00022525"/>
    </source>
</evidence>
<reference evidence="8" key="3">
    <citation type="submission" date="2025-09" db="UniProtKB">
        <authorList>
            <consortium name="Ensembl"/>
        </authorList>
    </citation>
    <scope>IDENTIFICATION</scope>
</reference>
<evidence type="ECO:0000256" key="1">
    <source>
        <dbReference type="ARBA" id="ARBA00004613"/>
    </source>
</evidence>
<keyword evidence="4" id="KW-0372">Hormone</keyword>